<dbReference type="EMBL" id="JBDJOF010000035">
    <property type="protein sequence ID" value="MEN5391190.1"/>
    <property type="molecule type" value="Genomic_DNA"/>
</dbReference>
<evidence type="ECO:0000313" key="2">
    <source>
        <dbReference type="EMBL" id="MEN5391190.1"/>
    </source>
</evidence>
<reference evidence="2 3" key="1">
    <citation type="submission" date="2024-04" db="EMBL/GenBank/DDBJ databases">
        <title>WGS of bacteria from Torrens River.</title>
        <authorList>
            <person name="Wyrsch E.R."/>
            <person name="Drigo B."/>
        </authorList>
    </citation>
    <scope>NUCLEOTIDE SEQUENCE [LARGE SCALE GENOMIC DNA]</scope>
    <source>
        <strain evidence="2 3">TWI153</strain>
    </source>
</reference>
<feature type="transmembrane region" description="Helical" evidence="1">
    <location>
        <begin position="20"/>
        <end position="41"/>
    </location>
</feature>
<protein>
    <recommendedName>
        <fullName evidence="4">Integral membrane protein</fullName>
    </recommendedName>
</protein>
<dbReference type="Proteomes" id="UP001400166">
    <property type="component" value="Unassembled WGS sequence"/>
</dbReference>
<feature type="transmembrane region" description="Helical" evidence="1">
    <location>
        <begin position="370"/>
        <end position="392"/>
    </location>
</feature>
<dbReference type="RefSeq" id="WP_308305719.1">
    <property type="nucleotide sequence ID" value="NZ_JBDJOF010000035.1"/>
</dbReference>
<keyword evidence="3" id="KW-1185">Reference proteome</keyword>
<keyword evidence="1" id="KW-1133">Transmembrane helix</keyword>
<feature type="transmembrane region" description="Helical" evidence="1">
    <location>
        <begin position="145"/>
        <end position="162"/>
    </location>
</feature>
<feature type="transmembrane region" description="Helical" evidence="1">
    <location>
        <begin position="169"/>
        <end position="187"/>
    </location>
</feature>
<feature type="transmembrane region" description="Helical" evidence="1">
    <location>
        <begin position="283"/>
        <end position="307"/>
    </location>
</feature>
<evidence type="ECO:0000313" key="3">
    <source>
        <dbReference type="Proteomes" id="UP001400166"/>
    </source>
</evidence>
<evidence type="ECO:0000256" key="1">
    <source>
        <dbReference type="SAM" id="Phobius"/>
    </source>
</evidence>
<organism evidence="2 3">
    <name type="scientific">Stenotrophomonas hibiscicola</name>
    <dbReference type="NCBI Taxonomy" id="86189"/>
    <lineage>
        <taxon>Bacteria</taxon>
        <taxon>Pseudomonadati</taxon>
        <taxon>Pseudomonadota</taxon>
        <taxon>Gammaproteobacteria</taxon>
        <taxon>Lysobacterales</taxon>
        <taxon>Lysobacteraceae</taxon>
        <taxon>Stenotrophomonas</taxon>
        <taxon>Stenotrophomonas maltophilia group</taxon>
    </lineage>
</organism>
<evidence type="ECO:0008006" key="4">
    <source>
        <dbReference type="Google" id="ProtNLM"/>
    </source>
</evidence>
<feature type="transmembrane region" description="Helical" evidence="1">
    <location>
        <begin position="319"/>
        <end position="350"/>
    </location>
</feature>
<name>A0ABV0CA00_9GAMM</name>
<proteinExistence type="predicted"/>
<sequence length="396" mass="41173">MARIPSHAQAAASRSHFGSALFLAAFAVVIVATLVVGWGAASPGQLWPDHAQMMGSLDTWSGRWRWWVGDASEVTFYKHEFASLGLIGGAALAHWAHRRGKRWQGFPICYGTGLWPWVAVASIGGLLLANMIFAGTVQDGRWQPTFVAAVSLPAAMVLLFGGGWKITGIAAASGALLVTPLALLLVNQVCAPLGLPAVIGNVLAMTLASAAAFVAARRLGWNPVPAAPGSAPAAPVTRHGWQWGMRRVLADFSEAPFLGNELASAGLIGGVLLAALLQPAGPFYGTGWLMALLCGQALASAVGVWVWRERWIQGGWYPTYIPIVSVVPACILAYGGSAAVVVLSALLGALLTPPLAAACSARLPAHVHPYIGNLLSMAAGVLLIVPAVGWILKGAI</sequence>
<keyword evidence="1" id="KW-0812">Transmembrane</keyword>
<feature type="transmembrane region" description="Helical" evidence="1">
    <location>
        <begin position="193"/>
        <end position="216"/>
    </location>
</feature>
<keyword evidence="1" id="KW-0472">Membrane</keyword>
<gene>
    <name evidence="2" type="ORF">ABE587_15310</name>
</gene>
<accession>A0ABV0CA00</accession>
<comment type="caution">
    <text evidence="2">The sequence shown here is derived from an EMBL/GenBank/DDBJ whole genome shotgun (WGS) entry which is preliminary data.</text>
</comment>
<feature type="transmembrane region" description="Helical" evidence="1">
    <location>
        <begin position="108"/>
        <end position="133"/>
    </location>
</feature>